<dbReference type="PROSITE" id="PS50949">
    <property type="entry name" value="HTH_GNTR"/>
    <property type="match status" value="1"/>
</dbReference>
<organism evidence="5 6">
    <name type="scientific">Spongisporangium articulatum</name>
    <dbReference type="NCBI Taxonomy" id="3362603"/>
    <lineage>
        <taxon>Bacteria</taxon>
        <taxon>Bacillati</taxon>
        <taxon>Actinomycetota</taxon>
        <taxon>Actinomycetes</taxon>
        <taxon>Kineosporiales</taxon>
        <taxon>Kineosporiaceae</taxon>
        <taxon>Spongisporangium</taxon>
    </lineage>
</organism>
<reference evidence="5 6" key="1">
    <citation type="submission" date="2024-10" db="EMBL/GenBank/DDBJ databases">
        <title>The Natural Products Discovery Center: Release of the First 8490 Sequenced Strains for Exploring Actinobacteria Biosynthetic Diversity.</title>
        <authorList>
            <person name="Kalkreuter E."/>
            <person name="Kautsar S.A."/>
            <person name="Yang D."/>
            <person name="Bader C.D."/>
            <person name="Teijaro C.N."/>
            <person name="Fluegel L."/>
            <person name="Davis C.M."/>
            <person name="Simpson J.R."/>
            <person name="Lauterbach L."/>
            <person name="Steele A.D."/>
            <person name="Gui C."/>
            <person name="Meng S."/>
            <person name="Li G."/>
            <person name="Viehrig K."/>
            <person name="Ye F."/>
            <person name="Su P."/>
            <person name="Kiefer A.F."/>
            <person name="Nichols A."/>
            <person name="Cepeda A.J."/>
            <person name="Yan W."/>
            <person name="Fan B."/>
            <person name="Jiang Y."/>
            <person name="Adhikari A."/>
            <person name="Zheng C.-J."/>
            <person name="Schuster L."/>
            <person name="Cowan T.M."/>
            <person name="Smanski M.J."/>
            <person name="Chevrette M.G."/>
            <person name="De Carvalho L.P.S."/>
            <person name="Shen B."/>
        </authorList>
    </citation>
    <scope>NUCLEOTIDE SEQUENCE [LARGE SCALE GENOMIC DNA]</scope>
    <source>
        <strain evidence="5 6">NPDC049639</strain>
    </source>
</reference>
<keyword evidence="6" id="KW-1185">Reference proteome</keyword>
<dbReference type="PANTHER" id="PTHR43537">
    <property type="entry name" value="TRANSCRIPTIONAL REGULATOR, GNTR FAMILY"/>
    <property type="match status" value="1"/>
</dbReference>
<dbReference type="SMART" id="SM00895">
    <property type="entry name" value="FCD"/>
    <property type="match status" value="1"/>
</dbReference>
<sequence length="217" mass="24452">MTSVNEEQRAPAAPLAEQAYVALRDLVVTLQLPPGTPLNEDGLTARLGVGRTPLREAIKRLEAENLIVIYPRRGTFVAEIDITDHGLICDVRRQLEGLAAYRAAQRATEADKRRLAELAATLRRHPGGRRAGMQLDTLVHREVYKCCHNRYLQADLEHYYDLSLRIWYLFLDRLPEVDHRTEHLPMLEAIQNGDADGARTAAAAHVTTFERAVRSVI</sequence>
<accession>A0ABW8AL61</accession>
<dbReference type="SUPFAM" id="SSF48008">
    <property type="entry name" value="GntR ligand-binding domain-like"/>
    <property type="match status" value="1"/>
</dbReference>
<protein>
    <submittedName>
        <fullName evidence="5">GntR family transcriptional regulator</fullName>
    </submittedName>
</protein>
<dbReference type="Pfam" id="PF00392">
    <property type="entry name" value="GntR"/>
    <property type="match status" value="1"/>
</dbReference>
<keyword evidence="1" id="KW-0805">Transcription regulation</keyword>
<dbReference type="SMART" id="SM00345">
    <property type="entry name" value="HTH_GNTR"/>
    <property type="match status" value="1"/>
</dbReference>
<evidence type="ECO:0000256" key="3">
    <source>
        <dbReference type="ARBA" id="ARBA00023163"/>
    </source>
</evidence>
<proteinExistence type="predicted"/>
<feature type="domain" description="HTH gntR-type" evidence="4">
    <location>
        <begin position="13"/>
        <end position="80"/>
    </location>
</feature>
<keyword evidence="2" id="KW-0238">DNA-binding</keyword>
<dbReference type="InterPro" id="IPR036388">
    <property type="entry name" value="WH-like_DNA-bd_sf"/>
</dbReference>
<evidence type="ECO:0000259" key="4">
    <source>
        <dbReference type="PROSITE" id="PS50949"/>
    </source>
</evidence>
<dbReference type="InterPro" id="IPR036390">
    <property type="entry name" value="WH_DNA-bd_sf"/>
</dbReference>
<dbReference type="PANTHER" id="PTHR43537:SF44">
    <property type="entry name" value="GNTR FAMILY REGULATORY PROTEIN"/>
    <property type="match status" value="1"/>
</dbReference>
<dbReference type="Pfam" id="PF07729">
    <property type="entry name" value="FCD"/>
    <property type="match status" value="1"/>
</dbReference>
<dbReference type="RefSeq" id="WP_398276760.1">
    <property type="nucleotide sequence ID" value="NZ_JBITLV010000001.1"/>
</dbReference>
<dbReference type="EMBL" id="JBITLV010000001">
    <property type="protein sequence ID" value="MFI7586382.1"/>
    <property type="molecule type" value="Genomic_DNA"/>
</dbReference>
<dbReference type="Gene3D" id="1.20.120.530">
    <property type="entry name" value="GntR ligand-binding domain-like"/>
    <property type="match status" value="1"/>
</dbReference>
<gene>
    <name evidence="5" type="ORF">ACIB24_04845</name>
</gene>
<evidence type="ECO:0000256" key="1">
    <source>
        <dbReference type="ARBA" id="ARBA00023015"/>
    </source>
</evidence>
<keyword evidence="3" id="KW-0804">Transcription</keyword>
<evidence type="ECO:0000313" key="5">
    <source>
        <dbReference type="EMBL" id="MFI7586382.1"/>
    </source>
</evidence>
<dbReference type="InterPro" id="IPR011711">
    <property type="entry name" value="GntR_C"/>
</dbReference>
<dbReference type="CDD" id="cd07377">
    <property type="entry name" value="WHTH_GntR"/>
    <property type="match status" value="1"/>
</dbReference>
<dbReference type="InterPro" id="IPR008920">
    <property type="entry name" value="TF_FadR/GntR_C"/>
</dbReference>
<dbReference type="Gene3D" id="1.10.10.10">
    <property type="entry name" value="Winged helix-like DNA-binding domain superfamily/Winged helix DNA-binding domain"/>
    <property type="match status" value="1"/>
</dbReference>
<evidence type="ECO:0000313" key="6">
    <source>
        <dbReference type="Proteomes" id="UP001612915"/>
    </source>
</evidence>
<dbReference type="SUPFAM" id="SSF46785">
    <property type="entry name" value="Winged helix' DNA-binding domain"/>
    <property type="match status" value="1"/>
</dbReference>
<name>A0ABW8AL61_9ACTN</name>
<dbReference type="Proteomes" id="UP001612915">
    <property type="component" value="Unassembled WGS sequence"/>
</dbReference>
<evidence type="ECO:0000256" key="2">
    <source>
        <dbReference type="ARBA" id="ARBA00023125"/>
    </source>
</evidence>
<dbReference type="InterPro" id="IPR000524">
    <property type="entry name" value="Tscrpt_reg_HTH_GntR"/>
</dbReference>
<comment type="caution">
    <text evidence="5">The sequence shown here is derived from an EMBL/GenBank/DDBJ whole genome shotgun (WGS) entry which is preliminary data.</text>
</comment>